<dbReference type="PANTHER" id="PTHR30336">
    <property type="entry name" value="INNER MEMBRANE PROTEIN, PROBABLE PERMEASE"/>
    <property type="match status" value="1"/>
</dbReference>
<comment type="caution">
    <text evidence="3">The sequence shown here is derived from an EMBL/GenBank/DDBJ whole genome shotgun (WGS) entry which is preliminary data.</text>
</comment>
<proteinExistence type="predicted"/>
<dbReference type="EMBL" id="NRGR01000008">
    <property type="protein sequence ID" value="PCC40013.1"/>
    <property type="molecule type" value="Genomic_DNA"/>
</dbReference>
<dbReference type="InterPro" id="IPR051599">
    <property type="entry name" value="Cell_Envelope_Assoc"/>
</dbReference>
<feature type="transmembrane region" description="Helical" evidence="1">
    <location>
        <begin position="94"/>
        <end position="114"/>
    </location>
</feature>
<keyword evidence="1" id="KW-1133">Transmembrane helix</keyword>
<feature type="domain" description="DUF218" evidence="2">
    <location>
        <begin position="160"/>
        <end position="301"/>
    </location>
</feature>
<evidence type="ECO:0000256" key="1">
    <source>
        <dbReference type="SAM" id="Phobius"/>
    </source>
</evidence>
<organism evidence="3 4">
    <name type="scientific">Brachybacterium alimentarium</name>
    <dbReference type="NCBI Taxonomy" id="47845"/>
    <lineage>
        <taxon>Bacteria</taxon>
        <taxon>Bacillati</taxon>
        <taxon>Actinomycetota</taxon>
        <taxon>Actinomycetes</taxon>
        <taxon>Micrococcales</taxon>
        <taxon>Dermabacteraceae</taxon>
        <taxon>Brachybacterium</taxon>
    </lineage>
</organism>
<dbReference type="AlphaFoldDB" id="A0A2A3YL40"/>
<feature type="transmembrane region" description="Helical" evidence="1">
    <location>
        <begin position="314"/>
        <end position="335"/>
    </location>
</feature>
<reference evidence="3 4" key="1">
    <citation type="journal article" date="2017" name="Elife">
        <title>Extensive horizontal gene transfer in cheese-associated bacteria.</title>
        <authorList>
            <person name="Bonham K.S."/>
            <person name="Wolfe B.E."/>
            <person name="Dutton R.J."/>
        </authorList>
    </citation>
    <scope>NUCLEOTIDE SEQUENCE [LARGE SCALE GENOMIC DNA]</scope>
    <source>
        <strain evidence="3 4">341_9</strain>
    </source>
</reference>
<dbReference type="PANTHER" id="PTHR30336:SF4">
    <property type="entry name" value="ENVELOPE BIOGENESIS FACTOR ELYC"/>
    <property type="match status" value="1"/>
</dbReference>
<evidence type="ECO:0000259" key="2">
    <source>
        <dbReference type="Pfam" id="PF02698"/>
    </source>
</evidence>
<dbReference type="CDD" id="cd06259">
    <property type="entry name" value="YdcF-like"/>
    <property type="match status" value="1"/>
</dbReference>
<evidence type="ECO:0000313" key="3">
    <source>
        <dbReference type="EMBL" id="PCC40013.1"/>
    </source>
</evidence>
<dbReference type="Proteomes" id="UP000218598">
    <property type="component" value="Unassembled WGS sequence"/>
</dbReference>
<dbReference type="GO" id="GO:0043164">
    <property type="term" value="P:Gram-negative-bacterium-type cell wall biogenesis"/>
    <property type="evidence" value="ECO:0007669"/>
    <property type="project" value="TreeGrafter"/>
</dbReference>
<feature type="transmembrane region" description="Helical" evidence="1">
    <location>
        <begin position="30"/>
        <end position="51"/>
    </location>
</feature>
<protein>
    <recommendedName>
        <fullName evidence="2">DUF218 domain-containing protein</fullName>
    </recommendedName>
</protein>
<dbReference type="OrthoDB" id="9782395at2"/>
<keyword evidence="1" id="KW-0812">Transmembrane</keyword>
<evidence type="ECO:0000313" key="4">
    <source>
        <dbReference type="Proteomes" id="UP000218598"/>
    </source>
</evidence>
<name>A0A2A3YL40_9MICO</name>
<dbReference type="InterPro" id="IPR003848">
    <property type="entry name" value="DUF218"/>
</dbReference>
<sequence>MLGAIVGTAFWWAVYLVVFRRDRRRVRNGVLLLIALHSSISTLARLVSTALPLGDLLVLAGGGLALLGVLVLGVFMICNGLTMVRKEGRSLGNLLSGLVGIALLAAPVASASLVVTLNPIGIGAGALLALLSLHIGLAFLVFLCASVPYQLFPRQLDTEGIIIHGSGLIDGQPPKLLRNRLDRGVAERERLLSKGLDPLLIPSGGRGEDEPRAEGEAMAEYLLEDAGMPADRVHAETESRTTEENLVFSHRILDATGHQAPYIVTTSRYHAFRAALLARKLGFADEAIGGPTAFYFVPSATVREFLAILSYRKVWLTVLFLPSIAFVILLVRAALLNV</sequence>
<gene>
    <name evidence="3" type="ORF">CIK66_04995</name>
</gene>
<dbReference type="InterPro" id="IPR014729">
    <property type="entry name" value="Rossmann-like_a/b/a_fold"/>
</dbReference>
<dbReference type="Pfam" id="PF02698">
    <property type="entry name" value="DUF218"/>
    <property type="match status" value="1"/>
</dbReference>
<dbReference type="GO" id="GO:0005886">
    <property type="term" value="C:plasma membrane"/>
    <property type="evidence" value="ECO:0007669"/>
    <property type="project" value="TreeGrafter"/>
</dbReference>
<keyword evidence="1" id="KW-0472">Membrane</keyword>
<accession>A0A2A3YL40</accession>
<feature type="transmembrane region" description="Helical" evidence="1">
    <location>
        <begin position="120"/>
        <end position="145"/>
    </location>
</feature>
<keyword evidence="4" id="KW-1185">Reference proteome</keyword>
<dbReference type="Gene3D" id="3.40.50.620">
    <property type="entry name" value="HUPs"/>
    <property type="match status" value="1"/>
</dbReference>
<dbReference type="RefSeq" id="WP_096196680.1">
    <property type="nucleotide sequence ID" value="NZ_BAAAIQ010000005.1"/>
</dbReference>
<feature type="transmembrane region" description="Helical" evidence="1">
    <location>
        <begin position="57"/>
        <end position="82"/>
    </location>
</feature>
<dbReference type="GO" id="GO:0000270">
    <property type="term" value="P:peptidoglycan metabolic process"/>
    <property type="evidence" value="ECO:0007669"/>
    <property type="project" value="TreeGrafter"/>
</dbReference>